<gene>
    <name evidence="2" type="ORF">GWK17_11930</name>
</gene>
<reference evidence="2 3" key="1">
    <citation type="submission" date="2020-03" db="EMBL/GenBank/DDBJ databases">
        <authorList>
            <person name="Sun Q."/>
        </authorList>
    </citation>
    <scope>NUCLEOTIDE SEQUENCE [LARGE SCALE GENOMIC DNA]</scope>
    <source>
        <strain evidence="2 3">KACC 21451</strain>
    </source>
</reference>
<accession>A0A846TGY0</accession>
<feature type="transmembrane region" description="Helical" evidence="1">
    <location>
        <begin position="6"/>
        <end position="24"/>
    </location>
</feature>
<dbReference type="RefSeq" id="WP_167832599.1">
    <property type="nucleotide sequence ID" value="NZ_JAAVUM010000007.1"/>
</dbReference>
<proteinExistence type="predicted"/>
<dbReference type="EMBL" id="JAAVUM010000007">
    <property type="protein sequence ID" value="NKE06170.1"/>
    <property type="molecule type" value="Genomic_DNA"/>
</dbReference>
<feature type="transmembrane region" description="Helical" evidence="1">
    <location>
        <begin position="89"/>
        <end position="110"/>
    </location>
</feature>
<keyword evidence="1" id="KW-0812">Transmembrane</keyword>
<keyword evidence="1" id="KW-1133">Transmembrane helix</keyword>
<dbReference type="AlphaFoldDB" id="A0A846TGY0"/>
<keyword evidence="1" id="KW-0472">Membrane</keyword>
<protein>
    <submittedName>
        <fullName evidence="2">Uncharacterized protein</fullName>
    </submittedName>
</protein>
<feature type="transmembrane region" description="Helical" evidence="1">
    <location>
        <begin position="36"/>
        <end position="54"/>
    </location>
</feature>
<name>A0A846TGY0_9BACI</name>
<evidence type="ECO:0000313" key="3">
    <source>
        <dbReference type="Proteomes" id="UP000587942"/>
    </source>
</evidence>
<evidence type="ECO:0000313" key="2">
    <source>
        <dbReference type="EMBL" id="NKE06170.1"/>
    </source>
</evidence>
<dbReference type="Proteomes" id="UP000587942">
    <property type="component" value="Unassembled WGS sequence"/>
</dbReference>
<comment type="caution">
    <text evidence="2">The sequence shown here is derived from an EMBL/GenBank/DDBJ whole genome shotgun (WGS) entry which is preliminary data.</text>
</comment>
<feature type="transmembrane region" description="Helical" evidence="1">
    <location>
        <begin position="60"/>
        <end position="77"/>
    </location>
</feature>
<sequence length="234" mass="26942">MNILGAFLNLLAWSAILILARRIYSKQDVKPIIWKLVIVIFVGLFSFSINLPYMDQQIKLAILPLGVWILYGIYSRKNEGISWDQYRKYAWLGFFANFIFLAVSLISPLIHSAIFPANEMSTYLSDINKGKIIQTHPSADSKILDKDSLRIQMDRFKEEPVYSEKWYYEAFESAGELSKAEERFPYQLTGTEAKWGSGIDPMIFIEQDGKGILVSTGQKQVYFRAEKSLLKKED</sequence>
<evidence type="ECO:0000256" key="1">
    <source>
        <dbReference type="SAM" id="Phobius"/>
    </source>
</evidence>
<organism evidence="2 3">
    <name type="scientific">Mesobacillus selenatarsenatis</name>
    <dbReference type="NCBI Taxonomy" id="388741"/>
    <lineage>
        <taxon>Bacteria</taxon>
        <taxon>Bacillati</taxon>
        <taxon>Bacillota</taxon>
        <taxon>Bacilli</taxon>
        <taxon>Bacillales</taxon>
        <taxon>Bacillaceae</taxon>
        <taxon>Mesobacillus</taxon>
    </lineage>
</organism>